<name>A0A816W2N1_9BILA</name>
<dbReference type="Proteomes" id="UP000663824">
    <property type="component" value="Unassembled WGS sequence"/>
</dbReference>
<evidence type="ECO:0000313" key="1">
    <source>
        <dbReference type="EMBL" id="CAF2132082.1"/>
    </source>
</evidence>
<sequence>GVFALFSITTLLEYSSKTVHSPSVA</sequence>
<gene>
    <name evidence="1" type="ORF">MBJ925_LOCUS27785</name>
</gene>
<accession>A0A816W2N1</accession>
<comment type="caution">
    <text evidence="1">The sequence shown here is derived from an EMBL/GenBank/DDBJ whole genome shotgun (WGS) entry which is preliminary data.</text>
</comment>
<protein>
    <submittedName>
        <fullName evidence="1">Uncharacterized protein</fullName>
    </submittedName>
</protein>
<dbReference type="EMBL" id="CAJNRE010014893">
    <property type="protein sequence ID" value="CAF2132082.1"/>
    <property type="molecule type" value="Genomic_DNA"/>
</dbReference>
<reference evidence="1" key="1">
    <citation type="submission" date="2021-02" db="EMBL/GenBank/DDBJ databases">
        <authorList>
            <person name="Nowell W R."/>
        </authorList>
    </citation>
    <scope>NUCLEOTIDE SEQUENCE</scope>
</reference>
<proteinExistence type="predicted"/>
<evidence type="ECO:0000313" key="2">
    <source>
        <dbReference type="Proteomes" id="UP000663824"/>
    </source>
</evidence>
<dbReference type="AlphaFoldDB" id="A0A816W2N1"/>
<organism evidence="1 2">
    <name type="scientific">Rotaria magnacalcarata</name>
    <dbReference type="NCBI Taxonomy" id="392030"/>
    <lineage>
        <taxon>Eukaryota</taxon>
        <taxon>Metazoa</taxon>
        <taxon>Spiralia</taxon>
        <taxon>Gnathifera</taxon>
        <taxon>Rotifera</taxon>
        <taxon>Eurotatoria</taxon>
        <taxon>Bdelloidea</taxon>
        <taxon>Philodinida</taxon>
        <taxon>Philodinidae</taxon>
        <taxon>Rotaria</taxon>
    </lineage>
</organism>
<feature type="non-terminal residue" evidence="1">
    <location>
        <position position="1"/>
    </location>
</feature>